<dbReference type="AlphaFoldDB" id="A0AAQ3LC11"/>
<name>A0AAQ3LC11_9BACT</name>
<dbReference type="Gene3D" id="3.30.420.40">
    <property type="match status" value="2"/>
</dbReference>
<protein>
    <submittedName>
        <fullName evidence="1">ROK family protein</fullName>
    </submittedName>
</protein>
<dbReference type="SUPFAM" id="SSF53067">
    <property type="entry name" value="Actin-like ATPase domain"/>
    <property type="match status" value="1"/>
</dbReference>
<reference evidence="1 2" key="1">
    <citation type="submission" date="2023-10" db="EMBL/GenBank/DDBJ databases">
        <title>Rubellicoccus peritrichatus gen. nov., sp. nov., isolated from an algae of coral reef tank.</title>
        <authorList>
            <person name="Luo J."/>
        </authorList>
    </citation>
    <scope>NUCLEOTIDE SEQUENCE [LARGE SCALE GENOMIC DNA]</scope>
    <source>
        <strain evidence="1 2">CR14</strain>
    </source>
</reference>
<proteinExistence type="predicted"/>
<sequence length="249" mass="26585">MKILGIDIGGSGIKGCPVDLATGEFAEERLRIPTPKPATPEAVIETIYEIIDAFKWKGKVGCGFPGVIHQNTIFTAANLDDSMLGFDLGGAITAKTGKPTRILNDADAAGLAEMHYGSGKGFNGVAVLITVGTGLGTAMFHESQLVPNLELGHLKLKHKGKFVDAEEIAADSSRRAEDMSWGTWAKHFSKYLKYVHSLTRPELFLIGGGIAKKHDKFMDKLQSPCEVRTATLENAAGIIGAAYAAKSAR</sequence>
<dbReference type="InterPro" id="IPR000600">
    <property type="entry name" value="ROK"/>
</dbReference>
<dbReference type="PANTHER" id="PTHR18964">
    <property type="entry name" value="ROK (REPRESSOR, ORF, KINASE) FAMILY"/>
    <property type="match status" value="1"/>
</dbReference>
<accession>A0AAQ3LC11</accession>
<keyword evidence="2" id="KW-1185">Reference proteome</keyword>
<dbReference type="Proteomes" id="UP001304300">
    <property type="component" value="Chromosome"/>
</dbReference>
<evidence type="ECO:0000313" key="1">
    <source>
        <dbReference type="EMBL" id="WOO41095.1"/>
    </source>
</evidence>
<dbReference type="PANTHER" id="PTHR18964:SF146">
    <property type="entry name" value="POLYPHOSPHATE GLUCOKINASE"/>
    <property type="match status" value="1"/>
</dbReference>
<dbReference type="InterPro" id="IPR043129">
    <property type="entry name" value="ATPase_NBD"/>
</dbReference>
<dbReference type="NCBIfam" id="NF045942">
    <property type="entry name" value="PolPhglucPhase"/>
    <property type="match status" value="1"/>
</dbReference>
<gene>
    <name evidence="1" type="ORF">RZN69_20945</name>
</gene>
<dbReference type="Pfam" id="PF00480">
    <property type="entry name" value="ROK"/>
    <property type="match status" value="1"/>
</dbReference>
<dbReference type="CDD" id="cd24058">
    <property type="entry name" value="ASKHA_NBD_ROK_PPGK"/>
    <property type="match status" value="1"/>
</dbReference>
<dbReference type="EMBL" id="CP136920">
    <property type="protein sequence ID" value="WOO41095.1"/>
    <property type="molecule type" value="Genomic_DNA"/>
</dbReference>
<dbReference type="RefSeq" id="WP_317833471.1">
    <property type="nucleotide sequence ID" value="NZ_CP136920.1"/>
</dbReference>
<dbReference type="KEGG" id="puo:RZN69_20945"/>
<evidence type="ECO:0000313" key="2">
    <source>
        <dbReference type="Proteomes" id="UP001304300"/>
    </source>
</evidence>
<organism evidence="1 2">
    <name type="scientific">Rubellicoccus peritrichatus</name>
    <dbReference type="NCBI Taxonomy" id="3080537"/>
    <lineage>
        <taxon>Bacteria</taxon>
        <taxon>Pseudomonadati</taxon>
        <taxon>Verrucomicrobiota</taxon>
        <taxon>Opitutia</taxon>
        <taxon>Puniceicoccales</taxon>
        <taxon>Cerasicoccaceae</taxon>
        <taxon>Rubellicoccus</taxon>
    </lineage>
</organism>